<keyword evidence="5" id="KW-0408">Iron</keyword>
<comment type="catalytic activity">
    <reaction evidence="12">
        <text>H2O2 + AH2 = A + 2 H2O</text>
        <dbReference type="Rhea" id="RHEA:30275"/>
        <dbReference type="ChEBI" id="CHEBI:13193"/>
        <dbReference type="ChEBI" id="CHEBI:15377"/>
        <dbReference type="ChEBI" id="CHEBI:16240"/>
        <dbReference type="ChEBI" id="CHEBI:17499"/>
    </reaction>
    <physiologicalReaction direction="left-to-right" evidence="12">
        <dbReference type="Rhea" id="RHEA:30276"/>
    </physiologicalReaction>
</comment>
<evidence type="ECO:0000256" key="7">
    <source>
        <dbReference type="ARBA" id="ARBA00044551"/>
    </source>
</evidence>
<dbReference type="Pfam" id="PF00042">
    <property type="entry name" value="Globin"/>
    <property type="match status" value="1"/>
</dbReference>
<reference evidence="15" key="2">
    <citation type="submission" date="2025-09" db="UniProtKB">
        <authorList>
            <consortium name="Ensembl"/>
        </authorList>
    </citation>
    <scope>IDENTIFICATION</scope>
</reference>
<keyword evidence="4" id="KW-0479">Metal-binding</keyword>
<dbReference type="Gene3D" id="1.10.490.10">
    <property type="entry name" value="Globins"/>
    <property type="match status" value="1"/>
</dbReference>
<dbReference type="PROSITE" id="PS01033">
    <property type="entry name" value="GLOBIN"/>
    <property type="match status" value="1"/>
</dbReference>
<keyword evidence="16" id="KW-1185">Reference proteome</keyword>
<evidence type="ECO:0000256" key="13">
    <source>
        <dbReference type="RuleBase" id="RU000356"/>
    </source>
</evidence>
<comment type="catalytic activity">
    <reaction evidence="6">
        <text>Fe(II)-heme b-[protein] + nitric oxide + O2 = Fe(III)-heme b-[protein] + nitrate</text>
        <dbReference type="Rhea" id="RHEA:78091"/>
        <dbReference type="Rhea" id="RHEA-COMP:18975"/>
        <dbReference type="Rhea" id="RHEA-COMP:18976"/>
        <dbReference type="ChEBI" id="CHEBI:15379"/>
        <dbReference type="ChEBI" id="CHEBI:16480"/>
        <dbReference type="ChEBI" id="CHEBI:17632"/>
        <dbReference type="ChEBI" id="CHEBI:55376"/>
        <dbReference type="ChEBI" id="CHEBI:60344"/>
    </reaction>
    <physiologicalReaction direction="left-to-right" evidence="6">
        <dbReference type="Rhea" id="RHEA:78092"/>
    </physiologicalReaction>
</comment>
<dbReference type="SUPFAM" id="SSF46458">
    <property type="entry name" value="Globin-like"/>
    <property type="match status" value="1"/>
</dbReference>
<organism evidence="15 16">
    <name type="scientific">Cyprinus carpio</name>
    <name type="common">Common carp</name>
    <dbReference type="NCBI Taxonomy" id="7962"/>
    <lineage>
        <taxon>Eukaryota</taxon>
        <taxon>Metazoa</taxon>
        <taxon>Chordata</taxon>
        <taxon>Craniata</taxon>
        <taxon>Vertebrata</taxon>
        <taxon>Euteleostomi</taxon>
        <taxon>Actinopterygii</taxon>
        <taxon>Neopterygii</taxon>
        <taxon>Teleostei</taxon>
        <taxon>Ostariophysi</taxon>
        <taxon>Cypriniformes</taxon>
        <taxon>Cyprinidae</taxon>
        <taxon>Cyprininae</taxon>
        <taxon>Cyprinus</taxon>
    </lineage>
</organism>
<dbReference type="EC" id="1.15.1.1" evidence="2"/>
<evidence type="ECO:0000256" key="8">
    <source>
        <dbReference type="ARBA" id="ARBA00044562"/>
    </source>
</evidence>
<dbReference type="PANTHER" id="PTHR46783:SF1">
    <property type="entry name" value="CYTOGLOBIN-1-RELATED"/>
    <property type="match status" value="1"/>
</dbReference>
<dbReference type="InterPro" id="IPR000971">
    <property type="entry name" value="Globin"/>
</dbReference>
<evidence type="ECO:0000313" key="15">
    <source>
        <dbReference type="Ensembl" id="ENSCCRP00010059037.1"/>
    </source>
</evidence>
<dbReference type="PANTHER" id="PTHR46783">
    <property type="entry name" value="CYTOGLOBIN"/>
    <property type="match status" value="1"/>
</dbReference>
<comment type="similarity">
    <text evidence="1 13">Belongs to the globin family.</text>
</comment>
<accession>A0A8C1QR72</accession>
<evidence type="ECO:0000256" key="9">
    <source>
        <dbReference type="ARBA" id="ARBA00044569"/>
    </source>
</evidence>
<feature type="domain" description="Globin" evidence="14">
    <location>
        <begin position="15"/>
        <end position="163"/>
    </location>
</feature>
<keyword evidence="3 13" id="KW-0349">Heme</keyword>
<dbReference type="GO" id="GO:0004784">
    <property type="term" value="F:superoxide dismutase activity"/>
    <property type="evidence" value="ECO:0007669"/>
    <property type="project" value="UniProtKB-EC"/>
</dbReference>
<comment type="catalytic activity">
    <reaction evidence="10">
        <text>2 superoxide + 2 H(+) = H2O2 + O2</text>
        <dbReference type="Rhea" id="RHEA:20696"/>
        <dbReference type="ChEBI" id="CHEBI:15378"/>
        <dbReference type="ChEBI" id="CHEBI:15379"/>
        <dbReference type="ChEBI" id="CHEBI:16240"/>
        <dbReference type="ChEBI" id="CHEBI:18421"/>
        <dbReference type="EC" id="1.15.1.1"/>
    </reaction>
    <physiologicalReaction direction="left-to-right" evidence="10">
        <dbReference type="Rhea" id="RHEA:20697"/>
    </physiologicalReaction>
</comment>
<evidence type="ECO:0000256" key="10">
    <source>
        <dbReference type="ARBA" id="ARBA00047393"/>
    </source>
</evidence>
<evidence type="ECO:0000256" key="11">
    <source>
        <dbReference type="ARBA" id="ARBA00048118"/>
    </source>
</evidence>
<evidence type="ECO:0000256" key="1">
    <source>
        <dbReference type="ARBA" id="ARBA00008705"/>
    </source>
</evidence>
<evidence type="ECO:0000256" key="12">
    <source>
        <dbReference type="ARBA" id="ARBA00049899"/>
    </source>
</evidence>
<evidence type="ECO:0000259" key="14">
    <source>
        <dbReference type="PROSITE" id="PS01033"/>
    </source>
</evidence>
<dbReference type="InterPro" id="IPR013314">
    <property type="entry name" value="Globin_lamprey/hagfish"/>
</dbReference>
<dbReference type="GO" id="GO:0019825">
    <property type="term" value="F:oxygen binding"/>
    <property type="evidence" value="ECO:0007669"/>
    <property type="project" value="InterPro"/>
</dbReference>
<dbReference type="GO" id="GO:0005344">
    <property type="term" value="F:oxygen carrier activity"/>
    <property type="evidence" value="ECO:0007669"/>
    <property type="project" value="UniProtKB-KW"/>
</dbReference>
<evidence type="ECO:0000256" key="6">
    <source>
        <dbReference type="ARBA" id="ARBA00044448"/>
    </source>
</evidence>
<dbReference type="GO" id="GO:0005506">
    <property type="term" value="F:iron ion binding"/>
    <property type="evidence" value="ECO:0007669"/>
    <property type="project" value="InterPro"/>
</dbReference>
<comment type="catalytic activity">
    <reaction evidence="11">
        <text>Fe(III)-heme b-[protein] + nitric oxide + H2O = Fe(II)-heme b-[protein] + nitrite + 2 H(+)</text>
        <dbReference type="Rhea" id="RHEA:77711"/>
        <dbReference type="Rhea" id="RHEA-COMP:18975"/>
        <dbReference type="Rhea" id="RHEA-COMP:18976"/>
        <dbReference type="ChEBI" id="CHEBI:15377"/>
        <dbReference type="ChEBI" id="CHEBI:15378"/>
        <dbReference type="ChEBI" id="CHEBI:16301"/>
        <dbReference type="ChEBI" id="CHEBI:16480"/>
        <dbReference type="ChEBI" id="CHEBI:55376"/>
        <dbReference type="ChEBI" id="CHEBI:60344"/>
    </reaction>
    <physiologicalReaction direction="right-to-left" evidence="11">
        <dbReference type="Rhea" id="RHEA:77713"/>
    </physiologicalReaction>
</comment>
<keyword evidence="13" id="KW-0561">Oxygen transport</keyword>
<proteinExistence type="inferred from homology"/>
<dbReference type="AlphaFoldDB" id="A0A8C1QR72"/>
<evidence type="ECO:0000256" key="3">
    <source>
        <dbReference type="ARBA" id="ARBA00022617"/>
    </source>
</evidence>
<evidence type="ECO:0000313" key="16">
    <source>
        <dbReference type="Proteomes" id="UP000694427"/>
    </source>
</evidence>
<sequence>MEGDGDVELTQSPETLTEDDVCVIQDTWRPVYENRENAGVAVLIRFFSNFPSAKQYFDQFRDMHDPEEMKQSVQLKKHALRVMTALNTLVENLRDGDKLNTIFQQMGKSHALKHKVDPLYFKVSMRNKLLQSYKGRFLKEVSSSHQACIYLIQKYSKNSNTVK</sequence>
<evidence type="ECO:0000256" key="4">
    <source>
        <dbReference type="ARBA" id="ARBA00022723"/>
    </source>
</evidence>
<dbReference type="PRINTS" id="PR01906">
    <property type="entry name" value="FISHGLOBIN"/>
</dbReference>
<dbReference type="Proteomes" id="UP000694427">
    <property type="component" value="Unplaced"/>
</dbReference>
<dbReference type="Ensembl" id="ENSCCRT00010064713.1">
    <property type="protein sequence ID" value="ENSCCRP00010059037.1"/>
    <property type="gene ID" value="ENSCCRG00010025002.1"/>
</dbReference>
<evidence type="ECO:0000256" key="2">
    <source>
        <dbReference type="ARBA" id="ARBA00012682"/>
    </source>
</evidence>
<dbReference type="InterPro" id="IPR012292">
    <property type="entry name" value="Globin/Proto"/>
</dbReference>
<name>A0A8C1QR72_CYPCA</name>
<keyword evidence="13" id="KW-0813">Transport</keyword>
<dbReference type="GO" id="GO:0020037">
    <property type="term" value="F:heme binding"/>
    <property type="evidence" value="ECO:0007669"/>
    <property type="project" value="InterPro"/>
</dbReference>
<evidence type="ECO:0000256" key="5">
    <source>
        <dbReference type="ARBA" id="ARBA00023004"/>
    </source>
</evidence>
<dbReference type="InterPro" id="IPR009050">
    <property type="entry name" value="Globin-like_sf"/>
</dbReference>
<protein>
    <recommendedName>
        <fullName evidence="2">superoxide dismutase</fullName>
        <ecNumber evidence="2">1.15.1.1</ecNumber>
    </recommendedName>
    <alternativeName>
        <fullName evidence="7">Nitrite reductase CYGB</fullName>
    </alternativeName>
    <alternativeName>
        <fullName evidence="9">Pseudoperoxidase CYGB</fullName>
    </alternativeName>
    <alternativeName>
        <fullName evidence="8">Superoxide dismutase CYGB</fullName>
    </alternativeName>
</protein>
<gene>
    <name evidence="15" type="primary">cygb1</name>
</gene>
<reference evidence="15" key="1">
    <citation type="submission" date="2025-08" db="UniProtKB">
        <authorList>
            <consortium name="Ensembl"/>
        </authorList>
    </citation>
    <scope>IDENTIFICATION</scope>
</reference>